<proteinExistence type="predicted"/>
<reference evidence="4 5" key="1">
    <citation type="submission" date="2019-09" db="EMBL/GenBank/DDBJ databases">
        <title>Bird 10,000 Genomes (B10K) Project - Family phase.</title>
        <authorList>
            <person name="Zhang G."/>
        </authorList>
    </citation>
    <scope>NUCLEOTIDE SEQUENCE [LARGE SCALE GENOMIC DNA]</scope>
    <source>
        <strain evidence="4">B10K-DU-001-53</strain>
        <tissue evidence="4">Muscle</tissue>
    </source>
</reference>
<name>A0A7K9Y606_9GALL</name>
<evidence type="ECO:0000313" key="4">
    <source>
        <dbReference type="EMBL" id="NXJ05442.1"/>
    </source>
</evidence>
<feature type="domain" description="Ig-like" evidence="3">
    <location>
        <begin position="14"/>
        <end position="116"/>
    </location>
</feature>
<evidence type="ECO:0000313" key="5">
    <source>
        <dbReference type="Proteomes" id="UP000522663"/>
    </source>
</evidence>
<sequence length="116" mass="12948">RCCPHVHPAGSQPPQLTMAPPWTPLFRGQSVQLSCGDPDMNVSTAWYQNGRRWKNTTSNHLGVTLNVAWKHRFQCRNRGSELSPAVNVSASDDWLLLQVPARAVLEGDELSLRCRA</sequence>
<feature type="non-terminal residue" evidence="4">
    <location>
        <position position="116"/>
    </location>
</feature>
<dbReference type="PANTHER" id="PTHR11481">
    <property type="entry name" value="IMMUNOGLOBULIN FC RECEPTOR"/>
    <property type="match status" value="1"/>
</dbReference>
<dbReference type="Proteomes" id="UP000522663">
    <property type="component" value="Unassembled WGS sequence"/>
</dbReference>
<keyword evidence="2" id="KW-1015">Disulfide bond</keyword>
<dbReference type="Gene3D" id="2.60.40.10">
    <property type="entry name" value="Immunoglobulins"/>
    <property type="match status" value="1"/>
</dbReference>
<accession>A0A7K9Y606</accession>
<dbReference type="PANTHER" id="PTHR11481:SF64">
    <property type="entry name" value="FC RECEPTOR-LIKE PROTEIN 4"/>
    <property type="match status" value="1"/>
</dbReference>
<dbReference type="InterPro" id="IPR036179">
    <property type="entry name" value="Ig-like_dom_sf"/>
</dbReference>
<dbReference type="GO" id="GO:0007166">
    <property type="term" value="P:cell surface receptor signaling pathway"/>
    <property type="evidence" value="ECO:0007669"/>
    <property type="project" value="TreeGrafter"/>
</dbReference>
<evidence type="ECO:0000256" key="1">
    <source>
        <dbReference type="ARBA" id="ARBA00022729"/>
    </source>
</evidence>
<keyword evidence="1" id="KW-0732">Signal</keyword>
<dbReference type="EMBL" id="VXAB01002449">
    <property type="protein sequence ID" value="NXJ05442.1"/>
    <property type="molecule type" value="Genomic_DNA"/>
</dbReference>
<gene>
    <name evidence="4" type="primary">Fcrlb</name>
    <name evidence="4" type="ORF">ODOGUJ_R14937</name>
</gene>
<dbReference type="GO" id="GO:0004888">
    <property type="term" value="F:transmembrane signaling receptor activity"/>
    <property type="evidence" value="ECO:0007669"/>
    <property type="project" value="TreeGrafter"/>
</dbReference>
<dbReference type="InterPro" id="IPR013783">
    <property type="entry name" value="Ig-like_fold"/>
</dbReference>
<comment type="caution">
    <text evidence="4">The sequence shown here is derived from an EMBL/GenBank/DDBJ whole genome shotgun (WGS) entry which is preliminary data.</text>
</comment>
<dbReference type="InterPro" id="IPR050488">
    <property type="entry name" value="Ig_Fc_receptor"/>
</dbReference>
<dbReference type="PROSITE" id="PS50835">
    <property type="entry name" value="IG_LIKE"/>
    <property type="match status" value="1"/>
</dbReference>
<evidence type="ECO:0000259" key="3">
    <source>
        <dbReference type="PROSITE" id="PS50835"/>
    </source>
</evidence>
<protein>
    <submittedName>
        <fullName evidence="4">FCRLB protein</fullName>
    </submittedName>
</protein>
<dbReference type="GO" id="GO:0006955">
    <property type="term" value="P:immune response"/>
    <property type="evidence" value="ECO:0007669"/>
    <property type="project" value="TreeGrafter"/>
</dbReference>
<dbReference type="GO" id="GO:0009897">
    <property type="term" value="C:external side of plasma membrane"/>
    <property type="evidence" value="ECO:0007669"/>
    <property type="project" value="TreeGrafter"/>
</dbReference>
<dbReference type="OrthoDB" id="6151406at2759"/>
<dbReference type="SUPFAM" id="SSF48726">
    <property type="entry name" value="Immunoglobulin"/>
    <property type="match status" value="1"/>
</dbReference>
<dbReference type="InterPro" id="IPR007110">
    <property type="entry name" value="Ig-like_dom"/>
</dbReference>
<feature type="non-terminal residue" evidence="4">
    <location>
        <position position="1"/>
    </location>
</feature>
<dbReference type="AlphaFoldDB" id="A0A7K9Y606"/>
<organism evidence="4 5">
    <name type="scientific">Odontophorus gujanensis</name>
    <name type="common">marbled wood quail</name>
    <dbReference type="NCBI Taxonomy" id="886794"/>
    <lineage>
        <taxon>Eukaryota</taxon>
        <taxon>Metazoa</taxon>
        <taxon>Chordata</taxon>
        <taxon>Craniata</taxon>
        <taxon>Vertebrata</taxon>
        <taxon>Euteleostomi</taxon>
        <taxon>Archelosauria</taxon>
        <taxon>Archosauria</taxon>
        <taxon>Dinosauria</taxon>
        <taxon>Saurischia</taxon>
        <taxon>Theropoda</taxon>
        <taxon>Coelurosauria</taxon>
        <taxon>Aves</taxon>
        <taxon>Neognathae</taxon>
        <taxon>Galloanserae</taxon>
        <taxon>Galliformes</taxon>
        <taxon>Odontophoridae</taxon>
        <taxon>Odontophorus</taxon>
    </lineage>
</organism>
<evidence type="ECO:0000256" key="2">
    <source>
        <dbReference type="ARBA" id="ARBA00023157"/>
    </source>
</evidence>
<keyword evidence="5" id="KW-1185">Reference proteome</keyword>